<dbReference type="SUPFAM" id="SSF54427">
    <property type="entry name" value="NTF2-like"/>
    <property type="match status" value="1"/>
</dbReference>
<protein>
    <submittedName>
        <fullName evidence="2">Ketosteroid isomerase-like protein</fullName>
    </submittedName>
</protein>
<dbReference type="Pfam" id="PF12680">
    <property type="entry name" value="SnoaL_2"/>
    <property type="match status" value="1"/>
</dbReference>
<dbReference type="Gene3D" id="3.10.450.50">
    <property type="match status" value="1"/>
</dbReference>
<proteinExistence type="predicted"/>
<evidence type="ECO:0000313" key="2">
    <source>
        <dbReference type="EMBL" id="NYI72029.1"/>
    </source>
</evidence>
<organism evidence="2 3">
    <name type="scientific">Naumannella cuiyingiana</name>
    <dbReference type="NCBI Taxonomy" id="1347891"/>
    <lineage>
        <taxon>Bacteria</taxon>
        <taxon>Bacillati</taxon>
        <taxon>Actinomycetota</taxon>
        <taxon>Actinomycetes</taxon>
        <taxon>Propionibacteriales</taxon>
        <taxon>Propionibacteriaceae</taxon>
        <taxon>Naumannella</taxon>
    </lineage>
</organism>
<feature type="domain" description="SnoaL-like" evidence="1">
    <location>
        <begin position="7"/>
        <end position="86"/>
    </location>
</feature>
<dbReference type="AlphaFoldDB" id="A0A7Z0DAK3"/>
<dbReference type="GO" id="GO:0016853">
    <property type="term" value="F:isomerase activity"/>
    <property type="evidence" value="ECO:0007669"/>
    <property type="project" value="UniProtKB-KW"/>
</dbReference>
<dbReference type="EMBL" id="JACBZS010000001">
    <property type="protein sequence ID" value="NYI72029.1"/>
    <property type="molecule type" value="Genomic_DNA"/>
</dbReference>
<dbReference type="InterPro" id="IPR032710">
    <property type="entry name" value="NTF2-like_dom_sf"/>
</dbReference>
<keyword evidence="2" id="KW-0413">Isomerase</keyword>
<dbReference type="Proteomes" id="UP000527616">
    <property type="component" value="Unassembled WGS sequence"/>
</dbReference>
<dbReference type="RefSeq" id="WP_179445777.1">
    <property type="nucleotide sequence ID" value="NZ_JACBZS010000001.1"/>
</dbReference>
<evidence type="ECO:0000259" key="1">
    <source>
        <dbReference type="Pfam" id="PF12680"/>
    </source>
</evidence>
<name>A0A7Z0DAK3_9ACTN</name>
<accession>A0A7Z0DAK3</accession>
<comment type="caution">
    <text evidence="2">The sequence shown here is derived from an EMBL/GenBank/DDBJ whole genome shotgun (WGS) entry which is preliminary data.</text>
</comment>
<evidence type="ECO:0000313" key="3">
    <source>
        <dbReference type="Proteomes" id="UP000527616"/>
    </source>
</evidence>
<sequence>MDSTRLARDYVELLEARDWERWGALLHPDVVYLAPQTRERVGGREELVRFNQRYPGEWHLRVARLHADVAGAAIWMDVSLDGEPQTGLVWLTIGAGSSGEPLITEVVDFWPQPYDIPERRRETPAAPDPGPA</sequence>
<gene>
    <name evidence="2" type="ORF">GGQ54_002589</name>
</gene>
<keyword evidence="3" id="KW-1185">Reference proteome</keyword>
<dbReference type="InterPro" id="IPR037401">
    <property type="entry name" value="SnoaL-like"/>
</dbReference>
<reference evidence="2 3" key="1">
    <citation type="submission" date="2020-07" db="EMBL/GenBank/DDBJ databases">
        <title>Sequencing the genomes of 1000 actinobacteria strains.</title>
        <authorList>
            <person name="Klenk H.-P."/>
        </authorList>
    </citation>
    <scope>NUCLEOTIDE SEQUENCE [LARGE SCALE GENOMIC DNA]</scope>
    <source>
        <strain evidence="2 3">DSM 103164</strain>
    </source>
</reference>